<feature type="domain" description="ABC transporter" evidence="5">
    <location>
        <begin position="9"/>
        <end position="245"/>
    </location>
</feature>
<dbReference type="InterPro" id="IPR003439">
    <property type="entry name" value="ABC_transporter-like_ATP-bd"/>
</dbReference>
<dbReference type="PROSITE" id="PS50893">
    <property type="entry name" value="ABC_TRANSPORTER_2"/>
    <property type="match status" value="2"/>
</dbReference>
<evidence type="ECO:0000256" key="3">
    <source>
        <dbReference type="ARBA" id="ARBA00022741"/>
    </source>
</evidence>
<dbReference type="GO" id="GO:0016887">
    <property type="term" value="F:ATP hydrolysis activity"/>
    <property type="evidence" value="ECO:0007669"/>
    <property type="project" value="InterPro"/>
</dbReference>
<sequence>MENRNTVVLRVEDLTKQFVGNLANDHITLDVRKHEIHALCGENGAGKSTFCKMLTGVYHPDGGAIYVNGKQVSFQEPAQSLAAGISMVYQERNLVGHLTGAQNICLGHEPRKGLLVDEKMIARKAEELRAKLGIEVPLDVPVEQLGAGLQQIIEIIRAFYNDPSVLILDEPTASLGEGEVAPFLEFVKSLRDELDMAILFISHKLEEVYEISDTITVFADGKKVLTSSASELSRDDCVKAMIRAGRQKTVHVPQKDFSGAETILETGDIVYDNKRHHVPMKIQRGQAVGFYGLVGAGRTETMEAIGGIRMADEMDVTFAGEKIAKTEPVQMIHRGFILTPEKRINGAFPGLSLEDNICNLYIDKLSSKAGFMMFDKMKEFATRVLKKNEVKYTSIDQNIIELSGGNIQKIIIGRSIELDNLKLLVLDEPTAGMDLGAKSEVYVKIRHLVDEEDKSVIFISSELDELLTTCDKLYVFYEGDIVAEYARSEFDKERILSDAIGRKR</sequence>
<gene>
    <name evidence="6" type="ORF">IAA52_07725</name>
</gene>
<dbReference type="InterPro" id="IPR017871">
    <property type="entry name" value="ABC_transporter-like_CS"/>
</dbReference>
<dbReference type="PANTHER" id="PTHR43790">
    <property type="entry name" value="CARBOHYDRATE TRANSPORT ATP-BINDING PROTEIN MG119-RELATED"/>
    <property type="match status" value="1"/>
</dbReference>
<protein>
    <submittedName>
        <fullName evidence="6">Sugar ABC transporter ATP-binding protein</fullName>
    </submittedName>
</protein>
<organism evidence="6 7">
    <name type="scientific">Candidatus Pullichristensenella stercorigallinarum</name>
    <dbReference type="NCBI Taxonomy" id="2840909"/>
    <lineage>
        <taxon>Bacteria</taxon>
        <taxon>Bacillati</taxon>
        <taxon>Bacillota</taxon>
        <taxon>Clostridia</taxon>
        <taxon>Candidatus Pullichristensenella</taxon>
    </lineage>
</organism>
<dbReference type="Gene3D" id="3.40.50.300">
    <property type="entry name" value="P-loop containing nucleotide triphosphate hydrolases"/>
    <property type="match status" value="2"/>
</dbReference>
<accession>A0A9D0ZLY0</accession>
<evidence type="ECO:0000313" key="7">
    <source>
        <dbReference type="Proteomes" id="UP000824260"/>
    </source>
</evidence>
<dbReference type="PROSITE" id="PS00211">
    <property type="entry name" value="ABC_TRANSPORTER_1"/>
    <property type="match status" value="1"/>
</dbReference>
<keyword evidence="4 6" id="KW-0067">ATP-binding</keyword>
<keyword evidence="3" id="KW-0547">Nucleotide-binding</keyword>
<evidence type="ECO:0000313" key="6">
    <source>
        <dbReference type="EMBL" id="HIQ82977.1"/>
    </source>
</evidence>
<dbReference type="Pfam" id="PF00005">
    <property type="entry name" value="ABC_tran"/>
    <property type="match status" value="2"/>
</dbReference>
<reference evidence="6" key="2">
    <citation type="journal article" date="2021" name="PeerJ">
        <title>Extensive microbial diversity within the chicken gut microbiome revealed by metagenomics and culture.</title>
        <authorList>
            <person name="Gilroy R."/>
            <person name="Ravi A."/>
            <person name="Getino M."/>
            <person name="Pursley I."/>
            <person name="Horton D.L."/>
            <person name="Alikhan N.F."/>
            <person name="Baker D."/>
            <person name="Gharbi K."/>
            <person name="Hall N."/>
            <person name="Watson M."/>
            <person name="Adriaenssens E.M."/>
            <person name="Foster-Nyarko E."/>
            <person name="Jarju S."/>
            <person name="Secka A."/>
            <person name="Antonio M."/>
            <person name="Oren A."/>
            <person name="Chaudhuri R.R."/>
            <person name="La Ragione R."/>
            <person name="Hildebrand F."/>
            <person name="Pallen M.J."/>
        </authorList>
    </citation>
    <scope>NUCLEOTIDE SEQUENCE</scope>
    <source>
        <strain evidence="6">ChiSjej6B24-2974</strain>
    </source>
</reference>
<dbReference type="SMART" id="SM00382">
    <property type="entry name" value="AAA"/>
    <property type="match status" value="2"/>
</dbReference>
<feature type="domain" description="ABC transporter" evidence="5">
    <location>
        <begin position="252"/>
        <end position="503"/>
    </location>
</feature>
<evidence type="ECO:0000259" key="5">
    <source>
        <dbReference type="PROSITE" id="PS50893"/>
    </source>
</evidence>
<evidence type="ECO:0000256" key="1">
    <source>
        <dbReference type="ARBA" id="ARBA00022448"/>
    </source>
</evidence>
<comment type="caution">
    <text evidence="6">The sequence shown here is derived from an EMBL/GenBank/DDBJ whole genome shotgun (WGS) entry which is preliminary data.</text>
</comment>
<dbReference type="AlphaFoldDB" id="A0A9D0ZLY0"/>
<reference evidence="6" key="1">
    <citation type="submission" date="2020-10" db="EMBL/GenBank/DDBJ databases">
        <authorList>
            <person name="Gilroy R."/>
        </authorList>
    </citation>
    <scope>NUCLEOTIDE SEQUENCE</scope>
    <source>
        <strain evidence="6">ChiSjej6B24-2974</strain>
    </source>
</reference>
<dbReference type="SUPFAM" id="SSF52540">
    <property type="entry name" value="P-loop containing nucleoside triphosphate hydrolases"/>
    <property type="match status" value="2"/>
</dbReference>
<dbReference type="InterPro" id="IPR003593">
    <property type="entry name" value="AAA+_ATPase"/>
</dbReference>
<keyword evidence="2" id="KW-0677">Repeat</keyword>
<dbReference type="InterPro" id="IPR027417">
    <property type="entry name" value="P-loop_NTPase"/>
</dbReference>
<evidence type="ECO:0000256" key="4">
    <source>
        <dbReference type="ARBA" id="ARBA00022840"/>
    </source>
</evidence>
<dbReference type="GO" id="GO:0005524">
    <property type="term" value="F:ATP binding"/>
    <property type="evidence" value="ECO:0007669"/>
    <property type="project" value="UniProtKB-KW"/>
</dbReference>
<dbReference type="InterPro" id="IPR050107">
    <property type="entry name" value="ABC_carbohydrate_import_ATPase"/>
</dbReference>
<dbReference type="PANTHER" id="PTHR43790:SF9">
    <property type="entry name" value="GALACTOFURANOSE TRANSPORTER ATP-BINDING PROTEIN YTFR"/>
    <property type="match status" value="1"/>
</dbReference>
<dbReference type="Proteomes" id="UP000824260">
    <property type="component" value="Unassembled WGS sequence"/>
</dbReference>
<dbReference type="CDD" id="cd03216">
    <property type="entry name" value="ABC_Carb_Monos_I"/>
    <property type="match status" value="1"/>
</dbReference>
<proteinExistence type="predicted"/>
<dbReference type="EMBL" id="DVFZ01000078">
    <property type="protein sequence ID" value="HIQ82977.1"/>
    <property type="molecule type" value="Genomic_DNA"/>
</dbReference>
<name>A0A9D0ZLY0_9FIRM</name>
<evidence type="ECO:0000256" key="2">
    <source>
        <dbReference type="ARBA" id="ARBA00022737"/>
    </source>
</evidence>
<keyword evidence="1" id="KW-0813">Transport</keyword>